<dbReference type="AlphaFoldDB" id="A0AAN6XSX4"/>
<gene>
    <name evidence="1" type="ORF">QBC37DRAFT_435565</name>
</gene>
<name>A0AAN6XSX4_9PEZI</name>
<keyword evidence="2" id="KW-1185">Reference proteome</keyword>
<evidence type="ECO:0000313" key="2">
    <source>
        <dbReference type="Proteomes" id="UP001301769"/>
    </source>
</evidence>
<proteinExistence type="predicted"/>
<comment type="caution">
    <text evidence="1">The sequence shown here is derived from an EMBL/GenBank/DDBJ whole genome shotgun (WGS) entry which is preliminary data.</text>
</comment>
<evidence type="ECO:0000313" key="1">
    <source>
        <dbReference type="EMBL" id="KAK4206010.1"/>
    </source>
</evidence>
<dbReference type="Proteomes" id="UP001301769">
    <property type="component" value="Unassembled WGS sequence"/>
</dbReference>
<sequence>MTTMAASTRFAGIAEMLLFLMERVASRKQLAKLRRVNKAFEMAATPFLFREVYYDVGAVYDAHPKVGWITQSPYRNLKTEARLAGANKLHLTTV</sequence>
<protein>
    <submittedName>
        <fullName evidence="1">Uncharacterized protein</fullName>
    </submittedName>
</protein>
<accession>A0AAN6XSX4</accession>
<dbReference type="EMBL" id="MU858553">
    <property type="protein sequence ID" value="KAK4206010.1"/>
    <property type="molecule type" value="Genomic_DNA"/>
</dbReference>
<organism evidence="1 2">
    <name type="scientific">Rhypophila decipiens</name>
    <dbReference type="NCBI Taxonomy" id="261697"/>
    <lineage>
        <taxon>Eukaryota</taxon>
        <taxon>Fungi</taxon>
        <taxon>Dikarya</taxon>
        <taxon>Ascomycota</taxon>
        <taxon>Pezizomycotina</taxon>
        <taxon>Sordariomycetes</taxon>
        <taxon>Sordariomycetidae</taxon>
        <taxon>Sordariales</taxon>
        <taxon>Naviculisporaceae</taxon>
        <taxon>Rhypophila</taxon>
    </lineage>
</organism>
<reference evidence="1" key="1">
    <citation type="journal article" date="2023" name="Mol. Phylogenet. Evol.">
        <title>Genome-scale phylogeny and comparative genomics of the fungal order Sordariales.</title>
        <authorList>
            <person name="Hensen N."/>
            <person name="Bonometti L."/>
            <person name="Westerberg I."/>
            <person name="Brannstrom I.O."/>
            <person name="Guillou S."/>
            <person name="Cros-Aarteil S."/>
            <person name="Calhoun S."/>
            <person name="Haridas S."/>
            <person name="Kuo A."/>
            <person name="Mondo S."/>
            <person name="Pangilinan J."/>
            <person name="Riley R."/>
            <person name="LaButti K."/>
            <person name="Andreopoulos B."/>
            <person name="Lipzen A."/>
            <person name="Chen C."/>
            <person name="Yan M."/>
            <person name="Daum C."/>
            <person name="Ng V."/>
            <person name="Clum A."/>
            <person name="Steindorff A."/>
            <person name="Ohm R.A."/>
            <person name="Martin F."/>
            <person name="Silar P."/>
            <person name="Natvig D.O."/>
            <person name="Lalanne C."/>
            <person name="Gautier V."/>
            <person name="Ament-Velasquez S.L."/>
            <person name="Kruys A."/>
            <person name="Hutchinson M.I."/>
            <person name="Powell A.J."/>
            <person name="Barry K."/>
            <person name="Miller A.N."/>
            <person name="Grigoriev I.V."/>
            <person name="Debuchy R."/>
            <person name="Gladieux P."/>
            <person name="Hiltunen Thoren M."/>
            <person name="Johannesson H."/>
        </authorList>
    </citation>
    <scope>NUCLEOTIDE SEQUENCE</scope>
    <source>
        <strain evidence="1">PSN293</strain>
    </source>
</reference>
<reference evidence="1" key="2">
    <citation type="submission" date="2023-05" db="EMBL/GenBank/DDBJ databases">
        <authorList>
            <consortium name="Lawrence Berkeley National Laboratory"/>
            <person name="Steindorff A."/>
            <person name="Hensen N."/>
            <person name="Bonometti L."/>
            <person name="Westerberg I."/>
            <person name="Brannstrom I.O."/>
            <person name="Guillou S."/>
            <person name="Cros-Aarteil S."/>
            <person name="Calhoun S."/>
            <person name="Haridas S."/>
            <person name="Kuo A."/>
            <person name="Mondo S."/>
            <person name="Pangilinan J."/>
            <person name="Riley R."/>
            <person name="Labutti K."/>
            <person name="Andreopoulos B."/>
            <person name="Lipzen A."/>
            <person name="Chen C."/>
            <person name="Yanf M."/>
            <person name="Daum C."/>
            <person name="Ng V."/>
            <person name="Clum A."/>
            <person name="Ohm R."/>
            <person name="Martin F."/>
            <person name="Silar P."/>
            <person name="Natvig D."/>
            <person name="Lalanne C."/>
            <person name="Gautier V."/>
            <person name="Ament-Velasquez S.L."/>
            <person name="Kruys A."/>
            <person name="Hutchinson M.I."/>
            <person name="Powell A.J."/>
            <person name="Barry K."/>
            <person name="Miller A.N."/>
            <person name="Grigoriev I.V."/>
            <person name="Debuchy R."/>
            <person name="Gladieux P."/>
            <person name="Thoren M.H."/>
            <person name="Johannesson H."/>
        </authorList>
    </citation>
    <scope>NUCLEOTIDE SEQUENCE</scope>
    <source>
        <strain evidence="1">PSN293</strain>
    </source>
</reference>